<organism evidence="1 2">
    <name type="scientific">Dreissena polymorpha</name>
    <name type="common">Zebra mussel</name>
    <name type="synonym">Mytilus polymorpha</name>
    <dbReference type="NCBI Taxonomy" id="45954"/>
    <lineage>
        <taxon>Eukaryota</taxon>
        <taxon>Metazoa</taxon>
        <taxon>Spiralia</taxon>
        <taxon>Lophotrochozoa</taxon>
        <taxon>Mollusca</taxon>
        <taxon>Bivalvia</taxon>
        <taxon>Autobranchia</taxon>
        <taxon>Heteroconchia</taxon>
        <taxon>Euheterodonta</taxon>
        <taxon>Imparidentia</taxon>
        <taxon>Neoheterodontei</taxon>
        <taxon>Myida</taxon>
        <taxon>Dreissenoidea</taxon>
        <taxon>Dreissenidae</taxon>
        <taxon>Dreissena</taxon>
    </lineage>
</organism>
<protein>
    <submittedName>
        <fullName evidence="1">Uncharacterized protein</fullName>
    </submittedName>
</protein>
<name>A0A9D4RDX2_DREPO</name>
<reference evidence="1" key="2">
    <citation type="submission" date="2020-11" db="EMBL/GenBank/DDBJ databases">
        <authorList>
            <person name="McCartney M.A."/>
            <person name="Auch B."/>
            <person name="Kono T."/>
            <person name="Mallez S."/>
            <person name="Becker A."/>
            <person name="Gohl D.M."/>
            <person name="Silverstein K.A.T."/>
            <person name="Koren S."/>
            <person name="Bechman K.B."/>
            <person name="Herman A."/>
            <person name="Abrahante J.E."/>
            <person name="Garbe J."/>
        </authorList>
    </citation>
    <scope>NUCLEOTIDE SEQUENCE</scope>
    <source>
        <strain evidence="1">Duluth1</strain>
        <tissue evidence="1">Whole animal</tissue>
    </source>
</reference>
<accession>A0A9D4RDX2</accession>
<sequence length="99" mass="10940">MKDILSQTSVKQRTEAESVCIQFLNNLVKRLNCRFSDNSDGSVLTAMSNLFDPSIPVTQIQSDMDTVFDYLGSVGIESSLNRSPLPISQEPAITRITSQ</sequence>
<proteinExistence type="predicted"/>
<dbReference type="EMBL" id="JAIWYP010000002">
    <property type="protein sequence ID" value="KAH3863102.1"/>
    <property type="molecule type" value="Genomic_DNA"/>
</dbReference>
<dbReference type="Proteomes" id="UP000828390">
    <property type="component" value="Unassembled WGS sequence"/>
</dbReference>
<keyword evidence="2" id="KW-1185">Reference proteome</keyword>
<gene>
    <name evidence="1" type="ORF">DPMN_026080</name>
</gene>
<evidence type="ECO:0000313" key="1">
    <source>
        <dbReference type="EMBL" id="KAH3863102.1"/>
    </source>
</evidence>
<evidence type="ECO:0000313" key="2">
    <source>
        <dbReference type="Proteomes" id="UP000828390"/>
    </source>
</evidence>
<dbReference type="AlphaFoldDB" id="A0A9D4RDX2"/>
<comment type="caution">
    <text evidence="1">The sequence shown here is derived from an EMBL/GenBank/DDBJ whole genome shotgun (WGS) entry which is preliminary data.</text>
</comment>
<reference evidence="1" key="1">
    <citation type="journal article" date="2019" name="bioRxiv">
        <title>The Genome of the Zebra Mussel, Dreissena polymorpha: A Resource for Invasive Species Research.</title>
        <authorList>
            <person name="McCartney M.A."/>
            <person name="Auch B."/>
            <person name="Kono T."/>
            <person name="Mallez S."/>
            <person name="Zhang Y."/>
            <person name="Obille A."/>
            <person name="Becker A."/>
            <person name="Abrahante J.E."/>
            <person name="Garbe J."/>
            <person name="Badalamenti J.P."/>
            <person name="Herman A."/>
            <person name="Mangelson H."/>
            <person name="Liachko I."/>
            <person name="Sullivan S."/>
            <person name="Sone E.D."/>
            <person name="Koren S."/>
            <person name="Silverstein K.A.T."/>
            <person name="Beckman K.B."/>
            <person name="Gohl D.M."/>
        </authorList>
    </citation>
    <scope>NUCLEOTIDE SEQUENCE</scope>
    <source>
        <strain evidence="1">Duluth1</strain>
        <tissue evidence="1">Whole animal</tissue>
    </source>
</reference>